<dbReference type="AlphaFoldDB" id="A0AAE7FEI6"/>
<evidence type="ECO:0000313" key="1">
    <source>
        <dbReference type="EMBL" id="MDW2761885.1"/>
    </source>
</evidence>
<organism evidence="1 2">
    <name type="scientific">Citrobacter freundii</name>
    <dbReference type="NCBI Taxonomy" id="546"/>
    <lineage>
        <taxon>Bacteria</taxon>
        <taxon>Pseudomonadati</taxon>
        <taxon>Pseudomonadota</taxon>
        <taxon>Gammaproteobacteria</taxon>
        <taxon>Enterobacterales</taxon>
        <taxon>Enterobacteriaceae</taxon>
        <taxon>Citrobacter</taxon>
        <taxon>Citrobacter freundii complex</taxon>
    </lineage>
</organism>
<comment type="caution">
    <text evidence="1">The sequence shown here is derived from an EMBL/GenBank/DDBJ whole genome shotgun (WGS) entry which is preliminary data.</text>
</comment>
<proteinExistence type="predicted"/>
<sequence>MNEKNDESLMADNFLSGQRVKHLVLFIEQHKKIEETKWLADFMENEVAYLIERAEKFRYSFSSINMDISRSSAWLWAIVRAVEGMSGVPYTKDPQKVIEEWRKTYSNGVSHYSTREMTIKVSLDTDEAKRQIDKLIQQYSEGLGPLALVCGKCQR</sequence>
<dbReference type="Proteomes" id="UP001278087">
    <property type="component" value="Unassembled WGS sequence"/>
</dbReference>
<name>A0AAE7FEI6_CITFR</name>
<reference evidence="1" key="1">
    <citation type="submission" date="2023-10" db="EMBL/GenBank/DDBJ databases">
        <title>Fecal carriage and genetic characteristics of carbapenem-resistant Enterobacterales among healthy adults from four provinces of China.</title>
        <authorList>
            <person name="Li Y."/>
            <person name="Zhang R."/>
        </authorList>
    </citation>
    <scope>NUCLEOTIDE SEQUENCE</scope>
    <source>
        <strain evidence="1">HN-136</strain>
    </source>
</reference>
<dbReference type="EMBL" id="JAWPBU010000060">
    <property type="protein sequence ID" value="MDW2761885.1"/>
    <property type="molecule type" value="Genomic_DNA"/>
</dbReference>
<protein>
    <submittedName>
        <fullName evidence="1">Uncharacterized protein</fullName>
    </submittedName>
</protein>
<dbReference type="RefSeq" id="WP_071684506.1">
    <property type="nucleotide sequence ID" value="NZ_CP046502.1"/>
</dbReference>
<gene>
    <name evidence="1" type="ORF">RYZ67_25960</name>
</gene>
<accession>A0AAE7FEI6</accession>
<evidence type="ECO:0000313" key="2">
    <source>
        <dbReference type="Proteomes" id="UP001278087"/>
    </source>
</evidence>